<reference evidence="4" key="1">
    <citation type="journal article" date="2020" name="mSystems">
        <title>Genome- and Community-Level Interaction Insights into Carbon Utilization and Element Cycling Functions of Hydrothermarchaeota in Hydrothermal Sediment.</title>
        <authorList>
            <person name="Zhou Z."/>
            <person name="Liu Y."/>
            <person name="Xu W."/>
            <person name="Pan J."/>
            <person name="Luo Z.H."/>
            <person name="Li M."/>
        </authorList>
    </citation>
    <scope>NUCLEOTIDE SEQUENCE</scope>
    <source>
        <strain evidence="4">HyVt-388</strain>
    </source>
</reference>
<sequence>MKIDISVVIVNYNVKAFLEQCLMAVEKARHSLDLEIFVVDNASVDGSQSMVKKKFPKVHLIENKKNVGFSRANNQALRLCKGKYVLILNPDTLIQEDTLLILKNFLDMHSEAGAVGCKLLNPDGSFQVTSRRSLPTPWVAFTRIIGLSKIFPRSRLFGRYNMTYLDPNIETEVDVLPGSLMLVRREVLERINYFDEDYFMYGEDVDLCYRIKKEGYKIFYLPETKAIHYKGESTKKGEFSFVSNFYSAMLIFANKHFKNQYSIVMRTLLALGIYTQAFVSYLWRALKNVASPLIDFSLIVLSIFLAIKIWLPHYPLEKFRIVFPVYVFIWFICVYLSGAYYRKARYHLKPILGCGILGLLINSTFTYFFKQFAYSRVVVLISFVLIVFLLSLWRVIYRMAGPLSKKSPLSKLRRAIIIGAGKEGKRILKKLQERPDMHYEICGFVDFDPQSVGKTIDGAEVLATIDNIKEVIRVDKINDVIFSSDRLTNAQILETIILAQGSGVNFRIVPHKLEYIVAKSSVDEIDTVPLLDFQGIAGPLDLMVKRIFDIFVSSLIILVTSPLLLINFVVGGRLIRKKIIGYMGEPITVSVFKGGLGFLRKIPLFFAVFRGKLSIVGSEILDFESSRYHTVYKPGLTGIVQLKSKEKKKALTKSEKDYYNLYYLKNQSIITDLHIILKSIF</sequence>
<feature type="transmembrane region" description="Helical" evidence="1">
    <location>
        <begin position="263"/>
        <end position="283"/>
    </location>
</feature>
<dbReference type="Gene3D" id="3.90.550.10">
    <property type="entry name" value="Spore Coat Polysaccharide Biosynthesis Protein SpsA, Chain A"/>
    <property type="match status" value="1"/>
</dbReference>
<dbReference type="SUPFAM" id="SSF51735">
    <property type="entry name" value="NAD(P)-binding Rossmann-fold domains"/>
    <property type="match status" value="1"/>
</dbReference>
<dbReference type="EMBL" id="DRIG01000040">
    <property type="protein sequence ID" value="HEC78258.1"/>
    <property type="molecule type" value="Genomic_DNA"/>
</dbReference>
<accession>A0A9C9ELE5</accession>
<protein>
    <submittedName>
        <fullName evidence="4">Glycosyltransferase</fullName>
    </submittedName>
</protein>
<evidence type="ECO:0000256" key="1">
    <source>
        <dbReference type="SAM" id="Phobius"/>
    </source>
</evidence>
<feature type="transmembrane region" description="Helical" evidence="1">
    <location>
        <begin position="550"/>
        <end position="570"/>
    </location>
</feature>
<dbReference type="Pfam" id="PF13727">
    <property type="entry name" value="CoA_binding_3"/>
    <property type="match status" value="1"/>
</dbReference>
<keyword evidence="1" id="KW-0812">Transmembrane</keyword>
<dbReference type="Pfam" id="PF00535">
    <property type="entry name" value="Glycos_transf_2"/>
    <property type="match status" value="1"/>
</dbReference>
<proteinExistence type="predicted"/>
<dbReference type="PANTHER" id="PTHR43179:SF7">
    <property type="entry name" value="RHAMNOSYLTRANSFERASE WBBL"/>
    <property type="match status" value="1"/>
</dbReference>
<dbReference type="InterPro" id="IPR001173">
    <property type="entry name" value="Glyco_trans_2-like"/>
</dbReference>
<dbReference type="InterPro" id="IPR003362">
    <property type="entry name" value="Bact_transf"/>
</dbReference>
<dbReference type="InterPro" id="IPR036291">
    <property type="entry name" value="NAD(P)-bd_dom_sf"/>
</dbReference>
<organism evidence="4 5">
    <name type="scientific">candidate division WOR-3 bacterium</name>
    <dbReference type="NCBI Taxonomy" id="2052148"/>
    <lineage>
        <taxon>Bacteria</taxon>
        <taxon>Bacteria division WOR-3</taxon>
    </lineage>
</organism>
<keyword evidence="1" id="KW-1133">Transmembrane helix</keyword>
<gene>
    <name evidence="4" type="ORF">ENI34_03840</name>
</gene>
<feature type="transmembrane region" description="Helical" evidence="1">
    <location>
        <begin position="377"/>
        <end position="396"/>
    </location>
</feature>
<evidence type="ECO:0000259" key="3">
    <source>
        <dbReference type="Pfam" id="PF02397"/>
    </source>
</evidence>
<dbReference type="SUPFAM" id="SSF53448">
    <property type="entry name" value="Nucleotide-diphospho-sugar transferases"/>
    <property type="match status" value="1"/>
</dbReference>
<keyword evidence="1" id="KW-0472">Membrane</keyword>
<feature type="transmembrane region" description="Helical" evidence="1">
    <location>
        <begin position="289"/>
        <end position="311"/>
    </location>
</feature>
<dbReference type="AlphaFoldDB" id="A0A9C9ELE5"/>
<evidence type="ECO:0000313" key="4">
    <source>
        <dbReference type="EMBL" id="HEC78258.1"/>
    </source>
</evidence>
<feature type="transmembrane region" description="Helical" evidence="1">
    <location>
        <begin position="347"/>
        <end position="365"/>
    </location>
</feature>
<dbReference type="Pfam" id="PF02397">
    <property type="entry name" value="Bac_transf"/>
    <property type="match status" value="1"/>
</dbReference>
<dbReference type="Gene3D" id="3.40.50.720">
    <property type="entry name" value="NAD(P)-binding Rossmann-like Domain"/>
    <property type="match status" value="1"/>
</dbReference>
<dbReference type="PANTHER" id="PTHR43179">
    <property type="entry name" value="RHAMNOSYLTRANSFERASE WBBL"/>
    <property type="match status" value="1"/>
</dbReference>
<evidence type="ECO:0000259" key="2">
    <source>
        <dbReference type="Pfam" id="PF00535"/>
    </source>
</evidence>
<dbReference type="InterPro" id="IPR029044">
    <property type="entry name" value="Nucleotide-diphossugar_trans"/>
</dbReference>
<feature type="transmembrane region" description="Helical" evidence="1">
    <location>
        <begin position="323"/>
        <end position="341"/>
    </location>
</feature>
<name>A0A9C9ELE5_UNCW3</name>
<dbReference type="CDD" id="cd04186">
    <property type="entry name" value="GT_2_like_c"/>
    <property type="match status" value="1"/>
</dbReference>
<comment type="caution">
    <text evidence="4">The sequence shown here is derived from an EMBL/GenBank/DDBJ whole genome shotgun (WGS) entry which is preliminary data.</text>
</comment>
<dbReference type="Proteomes" id="UP000885826">
    <property type="component" value="Unassembled WGS sequence"/>
</dbReference>
<feature type="domain" description="Bacterial sugar transferase" evidence="3">
    <location>
        <begin position="601"/>
        <end position="680"/>
    </location>
</feature>
<feature type="domain" description="Glycosyltransferase 2-like" evidence="2">
    <location>
        <begin position="6"/>
        <end position="190"/>
    </location>
</feature>
<evidence type="ECO:0000313" key="5">
    <source>
        <dbReference type="Proteomes" id="UP000885826"/>
    </source>
</evidence>